<dbReference type="GO" id="GO:0005178">
    <property type="term" value="F:integrin binding"/>
    <property type="evidence" value="ECO:0007669"/>
    <property type="project" value="TreeGrafter"/>
</dbReference>
<keyword evidence="11 16" id="KW-0472">Membrane</keyword>
<keyword evidence="5 15" id="KW-0812">Transmembrane</keyword>
<dbReference type="SUPFAM" id="SSF57196">
    <property type="entry name" value="EGF/Laminin"/>
    <property type="match status" value="1"/>
</dbReference>
<feature type="disulfide bond" evidence="14">
    <location>
        <begin position="464"/>
        <end position="468"/>
    </location>
</feature>
<dbReference type="PROSITE" id="PS52047">
    <property type="entry name" value="I_EGF_2"/>
    <property type="match status" value="1"/>
</dbReference>
<dbReference type="GO" id="GO:0007160">
    <property type="term" value="P:cell-matrix adhesion"/>
    <property type="evidence" value="ECO:0007669"/>
    <property type="project" value="TreeGrafter"/>
</dbReference>
<dbReference type="SMART" id="SM01241">
    <property type="entry name" value="Integrin_b_cyt"/>
    <property type="match status" value="1"/>
</dbReference>
<dbReference type="SUPFAM" id="SSF103575">
    <property type="entry name" value="Plexin repeat"/>
    <property type="match status" value="1"/>
</dbReference>
<feature type="chain" id="PRO_5005522674" description="Integrin beta" evidence="17">
    <location>
        <begin position="22"/>
        <end position="805"/>
    </location>
</feature>
<feature type="disulfide bond" evidence="14">
    <location>
        <begin position="654"/>
        <end position="730"/>
    </location>
</feature>
<evidence type="ECO:0000256" key="14">
    <source>
        <dbReference type="PIRSR" id="PIRSR002512-1"/>
    </source>
</evidence>
<keyword evidence="6 17" id="KW-0732">Signal</keyword>
<dbReference type="Pfam" id="PF07965">
    <property type="entry name" value="Integrin_B_tail"/>
    <property type="match status" value="1"/>
</dbReference>
<evidence type="ECO:0000256" key="15">
    <source>
        <dbReference type="RuleBase" id="RU000633"/>
    </source>
</evidence>
<dbReference type="GO" id="GO:0007229">
    <property type="term" value="P:integrin-mediated signaling pathway"/>
    <property type="evidence" value="ECO:0007669"/>
    <property type="project" value="UniProtKB-KW"/>
</dbReference>
<feature type="disulfide bond" evidence="14">
    <location>
        <begin position="540"/>
        <end position="555"/>
    </location>
</feature>
<evidence type="ECO:0000256" key="4">
    <source>
        <dbReference type="ARBA" id="ARBA00022536"/>
    </source>
</evidence>
<dbReference type="GO" id="GO:0009986">
    <property type="term" value="C:cell surface"/>
    <property type="evidence" value="ECO:0007669"/>
    <property type="project" value="TreeGrafter"/>
</dbReference>
<evidence type="ECO:0000256" key="11">
    <source>
        <dbReference type="ARBA" id="ARBA00023136"/>
    </source>
</evidence>
<feature type="transmembrane region" description="Helical" evidence="16">
    <location>
        <begin position="735"/>
        <end position="758"/>
    </location>
</feature>
<evidence type="ECO:0000259" key="19">
    <source>
        <dbReference type="SMART" id="SM01241"/>
    </source>
</evidence>
<feature type="disulfide bond" evidence="14">
    <location>
        <begin position="585"/>
        <end position="594"/>
    </location>
</feature>
<dbReference type="SUPFAM" id="SSF69687">
    <property type="entry name" value="Integrin beta tail domain"/>
    <property type="match status" value="1"/>
</dbReference>
<comment type="similarity">
    <text evidence="2 15">Belongs to the integrin beta chain family.</text>
</comment>
<organism evidence="21">
    <name type="scientific">Bactrocera latifrons</name>
    <name type="common">Malaysian fruit fly</name>
    <name type="synonym">Chaetodacus latifrons</name>
    <dbReference type="NCBI Taxonomy" id="174628"/>
    <lineage>
        <taxon>Eukaryota</taxon>
        <taxon>Metazoa</taxon>
        <taxon>Ecdysozoa</taxon>
        <taxon>Arthropoda</taxon>
        <taxon>Hexapoda</taxon>
        <taxon>Insecta</taxon>
        <taxon>Pterygota</taxon>
        <taxon>Neoptera</taxon>
        <taxon>Endopterygota</taxon>
        <taxon>Diptera</taxon>
        <taxon>Brachycera</taxon>
        <taxon>Muscomorpha</taxon>
        <taxon>Tephritoidea</taxon>
        <taxon>Tephritidae</taxon>
        <taxon>Bactrocera</taxon>
        <taxon>Bactrocera</taxon>
    </lineage>
</organism>
<dbReference type="GO" id="GO:0007157">
    <property type="term" value="P:heterophilic cell-cell adhesion via plasma membrane cell adhesion molecules"/>
    <property type="evidence" value="ECO:0007669"/>
    <property type="project" value="UniProtKB-ARBA"/>
</dbReference>
<feature type="disulfide bond" evidence="14">
    <location>
        <begin position="578"/>
        <end position="583"/>
    </location>
</feature>
<dbReference type="Gene3D" id="3.40.50.410">
    <property type="entry name" value="von Willebrand factor, type A domain"/>
    <property type="match status" value="1"/>
</dbReference>
<dbReference type="InterPro" id="IPR036349">
    <property type="entry name" value="Integrin_bsu_tail_dom_sf"/>
</dbReference>
<dbReference type="GO" id="GO:0005925">
    <property type="term" value="C:focal adhesion"/>
    <property type="evidence" value="ECO:0007669"/>
    <property type="project" value="TreeGrafter"/>
</dbReference>
<keyword evidence="4" id="KW-0245">EGF-like domain</keyword>
<evidence type="ECO:0000256" key="1">
    <source>
        <dbReference type="ARBA" id="ARBA00004251"/>
    </source>
</evidence>
<feature type="disulfide bond" evidence="14">
    <location>
        <begin position="535"/>
        <end position="570"/>
    </location>
</feature>
<keyword evidence="10 15" id="KW-0401">Integrin</keyword>
<evidence type="ECO:0000259" key="20">
    <source>
        <dbReference type="SMART" id="SM01242"/>
    </source>
</evidence>
<feature type="disulfide bond" evidence="14">
    <location>
        <begin position="580"/>
        <end position="612"/>
    </location>
</feature>
<evidence type="ECO:0000256" key="8">
    <source>
        <dbReference type="ARBA" id="ARBA00022889"/>
    </source>
</evidence>
<dbReference type="OrthoDB" id="410592at2759"/>
<dbReference type="GO" id="GO:0008305">
    <property type="term" value="C:integrin complex"/>
    <property type="evidence" value="ECO:0007669"/>
    <property type="project" value="TreeGrafter"/>
</dbReference>
<evidence type="ECO:0000259" key="18">
    <source>
        <dbReference type="SMART" id="SM00187"/>
    </source>
</evidence>
<feature type="disulfide bond" evidence="14">
    <location>
        <begin position="618"/>
        <end position="623"/>
    </location>
</feature>
<feature type="disulfide bond" evidence="14">
    <location>
        <begin position="261"/>
        <end position="302"/>
    </location>
</feature>
<evidence type="ECO:0000256" key="10">
    <source>
        <dbReference type="ARBA" id="ARBA00023037"/>
    </source>
</evidence>
<dbReference type="InterPro" id="IPR057243">
    <property type="entry name" value="Integrin_I-EGF_CS"/>
</dbReference>
<dbReference type="EMBL" id="GDHF01007975">
    <property type="protein sequence ID" value="JAI44339.1"/>
    <property type="molecule type" value="Transcribed_RNA"/>
</dbReference>
<feature type="disulfide bond" evidence="14">
    <location>
        <begin position="557"/>
        <end position="562"/>
    </location>
</feature>
<evidence type="ECO:0000256" key="17">
    <source>
        <dbReference type="SAM" id="SignalP"/>
    </source>
</evidence>
<dbReference type="PROSITE" id="PS00243">
    <property type="entry name" value="I_EGF_1"/>
    <property type="match status" value="2"/>
</dbReference>
<proteinExistence type="inferred from homology"/>
<dbReference type="PIRSF" id="PIRSF002512">
    <property type="entry name" value="Integrin_B"/>
    <property type="match status" value="1"/>
</dbReference>
<evidence type="ECO:0000313" key="21">
    <source>
        <dbReference type="EMBL" id="JAI44339.1"/>
    </source>
</evidence>
<feature type="domain" description="Integrin beta subunit tail" evidence="20">
    <location>
        <begin position="648"/>
        <end position="735"/>
    </location>
</feature>
<dbReference type="SUPFAM" id="SSF69179">
    <property type="entry name" value="Integrin domains"/>
    <property type="match status" value="1"/>
</dbReference>
<dbReference type="PANTHER" id="PTHR10082">
    <property type="entry name" value="INTEGRIN BETA SUBUNIT"/>
    <property type="match status" value="1"/>
</dbReference>
<dbReference type="InterPro" id="IPR057073">
    <property type="entry name" value="EGF_integrin_2"/>
</dbReference>
<evidence type="ECO:0000256" key="16">
    <source>
        <dbReference type="SAM" id="Phobius"/>
    </source>
</evidence>
<dbReference type="InterPro" id="IPR015812">
    <property type="entry name" value="Integrin_bsu"/>
</dbReference>
<feature type="domain" description="Integrin beta subunit VWA" evidence="18">
    <location>
        <begin position="39"/>
        <end position="466"/>
    </location>
</feature>
<feature type="disulfide bond" evidence="14">
    <location>
        <begin position="533"/>
        <end position="538"/>
    </location>
</feature>
<evidence type="ECO:0000256" key="12">
    <source>
        <dbReference type="ARBA" id="ARBA00023157"/>
    </source>
</evidence>
<dbReference type="Pfam" id="PF23105">
    <property type="entry name" value="EGF_integrin"/>
    <property type="match status" value="2"/>
</dbReference>
<dbReference type="InterPro" id="IPR014836">
    <property type="entry name" value="Integrin_bsu_cyt_dom"/>
</dbReference>
<keyword evidence="12 14" id="KW-1015">Disulfide bond</keyword>
<keyword evidence="13" id="KW-0325">Glycoprotein</keyword>
<dbReference type="FunFam" id="2.10.25.10:FF:000036">
    <property type="entry name" value="Integrin beta"/>
    <property type="match status" value="1"/>
</dbReference>
<protein>
    <recommendedName>
        <fullName evidence="15">Integrin beta</fullName>
    </recommendedName>
</protein>
<keyword evidence="9 16" id="KW-1133">Transmembrane helix</keyword>
<feature type="disulfide bond" evidence="14">
    <location>
        <begin position="596"/>
        <end position="603"/>
    </location>
</feature>
<accession>A0A0K8VZT0</accession>
<keyword evidence="7" id="KW-0677">Repeat</keyword>
<dbReference type="GO" id="GO:0033627">
    <property type="term" value="P:cell adhesion mediated by integrin"/>
    <property type="evidence" value="ECO:0007669"/>
    <property type="project" value="TreeGrafter"/>
</dbReference>
<name>A0A0K8VZT0_BACLA</name>
<evidence type="ECO:0000256" key="13">
    <source>
        <dbReference type="ARBA" id="ARBA00023180"/>
    </source>
</evidence>
<feature type="disulfide bond" evidence="14">
    <location>
        <begin position="40"/>
        <end position="49"/>
    </location>
</feature>
<keyword evidence="8 15" id="KW-0130">Cell adhesion</keyword>
<dbReference type="Gene3D" id="4.10.1240.30">
    <property type="match status" value="1"/>
</dbReference>
<dbReference type="GO" id="GO:0016477">
    <property type="term" value="P:cell migration"/>
    <property type="evidence" value="ECO:0007669"/>
    <property type="project" value="TreeGrafter"/>
</dbReference>
<reference evidence="21" key="1">
    <citation type="submission" date="2015-06" db="EMBL/GenBank/DDBJ databases">
        <authorList>
            <person name="Hoefler B.C."/>
            <person name="Straight P.D."/>
        </authorList>
    </citation>
    <scope>NUCLEOTIDE SEQUENCE</scope>
</reference>
<feature type="disulfide bond" evidence="14">
    <location>
        <begin position="492"/>
        <end position="501"/>
    </location>
</feature>
<dbReference type="Gene3D" id="2.10.25.10">
    <property type="entry name" value="Laminin"/>
    <property type="match status" value="4"/>
</dbReference>
<feature type="signal peptide" evidence="17">
    <location>
        <begin position="1"/>
        <end position="21"/>
    </location>
</feature>
<gene>
    <name evidence="21" type="primary">mys_4</name>
    <name evidence="21" type="ORF">c0_g1_i1</name>
</gene>
<feature type="domain" description="Integrin beta subunit cytoplasmic" evidence="19">
    <location>
        <begin position="759"/>
        <end position="805"/>
    </location>
</feature>
<dbReference type="SMART" id="SM01242">
    <property type="entry name" value="Integrin_B_tail"/>
    <property type="match status" value="1"/>
</dbReference>
<dbReference type="PRINTS" id="PR01186">
    <property type="entry name" value="INTEGRINB"/>
</dbReference>
<dbReference type="Pfam" id="PF08725">
    <property type="entry name" value="Integrin_b_cyt"/>
    <property type="match status" value="1"/>
</dbReference>
<feature type="disulfide bond" evidence="14">
    <location>
        <begin position="648"/>
        <end position="657"/>
    </location>
</feature>
<comment type="subcellular location">
    <subcellularLocation>
        <location evidence="1 15">Cell membrane</location>
        <topology evidence="1 15">Single-pass type I membrane protein</topology>
    </subcellularLocation>
</comment>
<feature type="disulfide bond" evidence="14">
    <location>
        <begin position="620"/>
        <end position="671"/>
    </location>
</feature>
<dbReference type="InterPro" id="IPR032695">
    <property type="entry name" value="Integrin_dom_sf"/>
</dbReference>
<keyword evidence="3" id="KW-1003">Cell membrane</keyword>
<feature type="disulfide bond" evidence="14">
    <location>
        <begin position="487"/>
        <end position="527"/>
    </location>
</feature>
<evidence type="ECO:0000256" key="3">
    <source>
        <dbReference type="ARBA" id="ARBA00022475"/>
    </source>
</evidence>
<feature type="disulfide bond" evidence="14">
    <location>
        <begin position="675"/>
        <end position="707"/>
    </location>
</feature>
<dbReference type="InterPro" id="IPR002369">
    <property type="entry name" value="Integrin_bsu_VWA"/>
</dbReference>
<feature type="disulfide bond" evidence="14">
    <location>
        <begin position="625"/>
        <end position="638"/>
    </location>
</feature>
<evidence type="ECO:0000256" key="9">
    <source>
        <dbReference type="ARBA" id="ARBA00022989"/>
    </source>
</evidence>
<dbReference type="InterPro" id="IPR012896">
    <property type="entry name" value="Integrin_bsu_tail"/>
</dbReference>
<dbReference type="PANTHER" id="PTHR10082:SF60">
    <property type="entry name" value="INTEGRIN BETA-PS"/>
    <property type="match status" value="1"/>
</dbReference>
<dbReference type="FunFam" id="3.40.50.410:FF:000002">
    <property type="entry name" value="Integrin beta"/>
    <property type="match status" value="1"/>
</dbReference>
<dbReference type="Gene3D" id="1.20.5.100">
    <property type="entry name" value="Cytochrome c1, transmembrane anchor, C-terminal"/>
    <property type="match status" value="1"/>
</dbReference>
<dbReference type="AlphaFoldDB" id="A0A0K8VZT0"/>
<evidence type="ECO:0000256" key="6">
    <source>
        <dbReference type="ARBA" id="ARBA00022729"/>
    </source>
</evidence>
<sequence length="805" mass="89913">MSSHWSYGGVLLVILVVGVVATNNTTDVDKMNPCKNKDTCRECIQTAKCVWCKESSFADDRCFPSNASTTCTLIENPVTKITQELKRPLTSGGKSKSSHKNREIVQLMPQYIKLELRPNEVELIKVKYARALDYPVDLYYLMDLSESMTDDRDNLSKLGSTLAETMRNLTSDFHLGFGSFTDKVIMPFTDNLNQRNTTDLFPRGTKYKCHAHNNCLSYHNIMPLDTDTKNEFSSNVKNAKIAGNYDSPEGGLEAMMQAIVCRKEIGWREKARHLLVFSTDANFHIAGDGKLAGLIQPNDGKCHLDKDGYYTHAEQLDYPSIGQVKHTIEENAINVIFAVTHNVLGIYKTLSANINGSSYANLEGNSMNVVNLIREQYQQISSSIQMRDNATSDVKITYYSACRSAGPEVLTSKCDGLHVGDEITFSINIRLTSCPKDPHDWRQIIQIYPVGINESLIIDLKMLCGCECDAEVKTKSQHCSSQGNLVCGVCQCEDQFVGAQCQCSNTDMQESSDSSHNCHDNTTIIDCSGRGICSCGQCQCDKRSNEEEVISGKYCQCDNFSCERHEQRLCSGPGHGKCECGQCTCNEGWQGKACECSVSTDKCRKEGDDKLCSGKGTCECNACKCQATAQGRYSGQYCETCPTCSSFCLELKDCVQCQMYNRGKFKDIKDCAANCTKVKTTPVDKVLEKSELVLGEKNCEFYDDDNCKYAFTFKENNGIYEVQAQKERECLAKVAMLKILFSVAGSILFIGLATLLLWKLITTIQDNREFRRFEKEQMKAQWNANGNPLYKQATSSFKNPTYSTQ</sequence>
<dbReference type="InterPro" id="IPR036465">
    <property type="entry name" value="vWFA_dom_sf"/>
</dbReference>
<dbReference type="Pfam" id="PF00362">
    <property type="entry name" value="Integrin_beta"/>
    <property type="match status" value="1"/>
</dbReference>
<feature type="disulfide bond" evidence="14">
    <location>
        <begin position="52"/>
        <end position="62"/>
    </location>
</feature>
<dbReference type="Gene3D" id="2.60.40.1510">
    <property type="entry name" value="ntegrin, alpha v. Chain A, domain 3"/>
    <property type="match status" value="1"/>
</dbReference>
<evidence type="ECO:0000256" key="7">
    <source>
        <dbReference type="ARBA" id="ARBA00022737"/>
    </source>
</evidence>
<evidence type="ECO:0000256" key="5">
    <source>
        <dbReference type="ARBA" id="ARBA00022692"/>
    </source>
</evidence>
<dbReference type="SUPFAM" id="SSF53300">
    <property type="entry name" value="vWA-like"/>
    <property type="match status" value="1"/>
</dbReference>
<dbReference type="SMART" id="SM00187">
    <property type="entry name" value="INB"/>
    <property type="match status" value="1"/>
</dbReference>
<evidence type="ECO:0000256" key="2">
    <source>
        <dbReference type="ARBA" id="ARBA00007449"/>
    </source>
</evidence>
<feature type="disulfide bond" evidence="14">
    <location>
        <begin position="402"/>
        <end position="414"/>
    </location>
</feature>